<gene>
    <name evidence="2" type="ORF">E1956_18225</name>
</gene>
<evidence type="ECO:0000313" key="3">
    <source>
        <dbReference type="Proteomes" id="UP000295727"/>
    </source>
</evidence>
<keyword evidence="3" id="KW-1185">Reference proteome</keyword>
<feature type="domain" description="AMP-dependent synthetase/ligase" evidence="1">
    <location>
        <begin position="54"/>
        <end position="434"/>
    </location>
</feature>
<dbReference type="Pfam" id="PF00501">
    <property type="entry name" value="AMP-binding"/>
    <property type="match status" value="1"/>
</dbReference>
<organism evidence="2 3">
    <name type="scientific">Paraburkholderia pallida</name>
    <dbReference type="NCBI Taxonomy" id="2547399"/>
    <lineage>
        <taxon>Bacteria</taxon>
        <taxon>Pseudomonadati</taxon>
        <taxon>Pseudomonadota</taxon>
        <taxon>Betaproteobacteria</taxon>
        <taxon>Burkholderiales</taxon>
        <taxon>Burkholderiaceae</taxon>
        <taxon>Paraburkholderia</taxon>
    </lineage>
</organism>
<reference evidence="2 3" key="1">
    <citation type="submission" date="2019-03" db="EMBL/GenBank/DDBJ databases">
        <title>Paraburkholderia sp. 7MH5, isolated from subtropical forest soil.</title>
        <authorList>
            <person name="Gao Z.-H."/>
            <person name="Qiu L.-H."/>
        </authorList>
    </citation>
    <scope>NUCLEOTIDE SEQUENCE [LARGE SCALE GENOMIC DNA]</scope>
    <source>
        <strain evidence="2 3">7MH5</strain>
    </source>
</reference>
<dbReference type="AlphaFoldDB" id="A0A4P7CYL4"/>
<dbReference type="PANTHER" id="PTHR24096">
    <property type="entry name" value="LONG-CHAIN-FATTY-ACID--COA LIGASE"/>
    <property type="match status" value="1"/>
</dbReference>
<dbReference type="InterPro" id="IPR020845">
    <property type="entry name" value="AMP-binding_CS"/>
</dbReference>
<accession>A0A4P7CYL4</accession>
<dbReference type="PANTHER" id="PTHR24096:SF420">
    <property type="entry name" value="LONG-CHAIN-FATTY-ACID--COA LIGASE-RELATED"/>
    <property type="match status" value="1"/>
</dbReference>
<dbReference type="SUPFAM" id="SSF56801">
    <property type="entry name" value="Acetyl-CoA synthetase-like"/>
    <property type="match status" value="1"/>
</dbReference>
<evidence type="ECO:0000259" key="1">
    <source>
        <dbReference type="Pfam" id="PF00501"/>
    </source>
</evidence>
<dbReference type="OrthoDB" id="9766486at2"/>
<dbReference type="PROSITE" id="PS00455">
    <property type="entry name" value="AMP_BINDING"/>
    <property type="match status" value="1"/>
</dbReference>
<sequence>MSTTSLNHADYPFRETGFRAPSVVVEAQKPEVLLLRSGHPLPEQPGCTVDWLGHWAARRPNAPMLVERDEQGEWKTLTCLQVWDAVRAVASKLLSSGASRERPVAILSENSTEQALLTWGALYAGVPVALVSPAYSLMSGDYARLGAAVDVVRPHLAFVQDAKRFAGALAALRVPSERTLAVRHPAPQMLRFAEWLEATPNPELEPHHASLTSDMPAKYMFTSGSTGVPKAVVITRGMMAAAQEMAAQVFERDPETQPAYLEWLPWHHVMGGNIVQNRVLRFGATLYIDEGRPLPGRFDSTLKNLRDVAPSLYFNVPAGLSMLIDALERDEAFAQHFFSRLSYAYTGGAVLSRELYDRFQAVSIRTTGHRTVLTSAFGATETAGPAVTQYWAFDDVGCIGLPLPGVELKLVEDSALPGRYEMRIRGANIVREYLNAPTQSAQAFDEDGFYLLGDAVRFVDPQRPELGLRFAGRFAEDFKLANGTWVRTAALRTRLLDVCHPLLKEAVIACDGENTLGALAWPDLGACREFLGAPVEAPLEQLRGDPLLIAELARRLEQVNAGQSGASMRIERVGLLTEPPSMQAYEVTDKGNLNQRAVIERRASDVSALFRAPYPGHVVVSRKLAS</sequence>
<dbReference type="KEGG" id="ppai:E1956_18225"/>
<evidence type="ECO:0000313" key="2">
    <source>
        <dbReference type="EMBL" id="QBQ99153.1"/>
    </source>
</evidence>
<proteinExistence type="predicted"/>
<dbReference type="RefSeq" id="WP_134751626.1">
    <property type="nucleotide sequence ID" value="NZ_CP038149.1"/>
</dbReference>
<dbReference type="InterPro" id="IPR042099">
    <property type="entry name" value="ANL_N_sf"/>
</dbReference>
<dbReference type="Gene3D" id="3.40.50.12780">
    <property type="entry name" value="N-terminal domain of ligase-like"/>
    <property type="match status" value="1"/>
</dbReference>
<dbReference type="EMBL" id="CP038149">
    <property type="protein sequence ID" value="QBQ99153.1"/>
    <property type="molecule type" value="Genomic_DNA"/>
</dbReference>
<dbReference type="InterPro" id="IPR000873">
    <property type="entry name" value="AMP-dep_synth/lig_dom"/>
</dbReference>
<name>A0A4P7CYL4_9BURK</name>
<dbReference type="Proteomes" id="UP000295727">
    <property type="component" value="Chromosome 2"/>
</dbReference>
<dbReference type="GO" id="GO:0016405">
    <property type="term" value="F:CoA-ligase activity"/>
    <property type="evidence" value="ECO:0007669"/>
    <property type="project" value="TreeGrafter"/>
</dbReference>
<protein>
    <recommendedName>
        <fullName evidence="1">AMP-dependent synthetase/ligase domain-containing protein</fullName>
    </recommendedName>
</protein>